<comment type="caution">
    <text evidence="1">The sequence shown here is derived from an EMBL/GenBank/DDBJ whole genome shotgun (WGS) entry which is preliminary data.</text>
</comment>
<dbReference type="Proteomes" id="UP000248917">
    <property type="component" value="Unassembled WGS sequence"/>
</dbReference>
<organism evidence="1 2">
    <name type="scientific">Algoriphagus aquaeductus</name>
    <dbReference type="NCBI Taxonomy" id="475299"/>
    <lineage>
        <taxon>Bacteria</taxon>
        <taxon>Pseudomonadati</taxon>
        <taxon>Bacteroidota</taxon>
        <taxon>Cytophagia</taxon>
        <taxon>Cytophagales</taxon>
        <taxon>Cyclobacteriaceae</taxon>
        <taxon>Algoriphagus</taxon>
    </lineage>
</organism>
<dbReference type="AlphaFoldDB" id="A0A326RUJ2"/>
<dbReference type="EMBL" id="QKTX01000029">
    <property type="protein sequence ID" value="PZV76015.1"/>
    <property type="molecule type" value="Genomic_DNA"/>
</dbReference>
<evidence type="ECO:0000313" key="1">
    <source>
        <dbReference type="EMBL" id="PZV76015.1"/>
    </source>
</evidence>
<reference evidence="1 2" key="1">
    <citation type="submission" date="2018-06" db="EMBL/GenBank/DDBJ databases">
        <title>Genomic Encyclopedia of Archaeal and Bacterial Type Strains, Phase II (KMG-II): from individual species to whole genera.</title>
        <authorList>
            <person name="Goeker M."/>
        </authorList>
    </citation>
    <scope>NUCLEOTIDE SEQUENCE [LARGE SCALE GENOMIC DNA]</scope>
    <source>
        <strain evidence="1 2">T4</strain>
    </source>
</reference>
<dbReference type="RefSeq" id="WP_111395114.1">
    <property type="nucleotide sequence ID" value="NZ_QKTX01000029.1"/>
</dbReference>
<gene>
    <name evidence="1" type="ORF">CLV31_12911</name>
</gene>
<protein>
    <submittedName>
        <fullName evidence="1">Uncharacterized protein</fullName>
    </submittedName>
</protein>
<evidence type="ECO:0000313" key="2">
    <source>
        <dbReference type="Proteomes" id="UP000248917"/>
    </source>
</evidence>
<proteinExistence type="predicted"/>
<accession>A0A326RUJ2</accession>
<keyword evidence="2" id="KW-1185">Reference proteome</keyword>
<name>A0A326RUJ2_9BACT</name>
<sequence length="66" mass="7526">MAKSECKRLKIKLNVELMESVDSKENEENKDSVDFMDFIDSVDLTPIAGHPKSQLYCSFDVALMQL</sequence>